<dbReference type="AlphaFoldDB" id="A0A6A5VZH3"/>
<dbReference type="SUPFAM" id="SSF56672">
    <property type="entry name" value="DNA/RNA polymerases"/>
    <property type="match status" value="1"/>
</dbReference>
<evidence type="ECO:0000313" key="1">
    <source>
        <dbReference type="EMBL" id="KAF1980266.1"/>
    </source>
</evidence>
<accession>A0A6A5VZH3</accession>
<organism evidence="1 2">
    <name type="scientific">Bimuria novae-zelandiae CBS 107.79</name>
    <dbReference type="NCBI Taxonomy" id="1447943"/>
    <lineage>
        <taxon>Eukaryota</taxon>
        <taxon>Fungi</taxon>
        <taxon>Dikarya</taxon>
        <taxon>Ascomycota</taxon>
        <taxon>Pezizomycotina</taxon>
        <taxon>Dothideomycetes</taxon>
        <taxon>Pleosporomycetidae</taxon>
        <taxon>Pleosporales</taxon>
        <taxon>Massarineae</taxon>
        <taxon>Didymosphaeriaceae</taxon>
        <taxon>Bimuria</taxon>
    </lineage>
</organism>
<protein>
    <recommendedName>
        <fullName evidence="3">Reverse transcriptase domain-containing protein</fullName>
    </recommendedName>
</protein>
<dbReference type="InterPro" id="IPR043128">
    <property type="entry name" value="Rev_trsase/Diguanyl_cyclase"/>
</dbReference>
<dbReference type="Gene3D" id="3.30.70.270">
    <property type="match status" value="1"/>
</dbReference>
<dbReference type="EMBL" id="ML976656">
    <property type="protein sequence ID" value="KAF1980266.1"/>
    <property type="molecule type" value="Genomic_DNA"/>
</dbReference>
<evidence type="ECO:0000313" key="2">
    <source>
        <dbReference type="Proteomes" id="UP000800036"/>
    </source>
</evidence>
<sequence>CSSHVEYVIIYFNNILIIFNTKKKYKGYIYKVLGRLHKVNFFINLKKCD</sequence>
<name>A0A6A5VZH3_9PLEO</name>
<proteinExistence type="predicted"/>
<dbReference type="Proteomes" id="UP000800036">
    <property type="component" value="Unassembled WGS sequence"/>
</dbReference>
<reference evidence="1" key="1">
    <citation type="journal article" date="2020" name="Stud. Mycol.">
        <title>101 Dothideomycetes genomes: a test case for predicting lifestyles and emergence of pathogens.</title>
        <authorList>
            <person name="Haridas S."/>
            <person name="Albert R."/>
            <person name="Binder M."/>
            <person name="Bloem J."/>
            <person name="Labutti K."/>
            <person name="Salamov A."/>
            <person name="Andreopoulos B."/>
            <person name="Baker S."/>
            <person name="Barry K."/>
            <person name="Bills G."/>
            <person name="Bluhm B."/>
            <person name="Cannon C."/>
            <person name="Castanera R."/>
            <person name="Culley D."/>
            <person name="Daum C."/>
            <person name="Ezra D."/>
            <person name="Gonzalez J."/>
            <person name="Henrissat B."/>
            <person name="Kuo A."/>
            <person name="Liang C."/>
            <person name="Lipzen A."/>
            <person name="Lutzoni F."/>
            <person name="Magnuson J."/>
            <person name="Mondo S."/>
            <person name="Nolan M."/>
            <person name="Ohm R."/>
            <person name="Pangilinan J."/>
            <person name="Park H.-J."/>
            <person name="Ramirez L."/>
            <person name="Alfaro M."/>
            <person name="Sun H."/>
            <person name="Tritt A."/>
            <person name="Yoshinaga Y."/>
            <person name="Zwiers L.-H."/>
            <person name="Turgeon B."/>
            <person name="Goodwin S."/>
            <person name="Spatafora J."/>
            <person name="Crous P."/>
            <person name="Grigoriev I."/>
        </authorList>
    </citation>
    <scope>NUCLEOTIDE SEQUENCE</scope>
    <source>
        <strain evidence="1">CBS 107.79</strain>
    </source>
</reference>
<keyword evidence="2" id="KW-1185">Reference proteome</keyword>
<evidence type="ECO:0008006" key="3">
    <source>
        <dbReference type="Google" id="ProtNLM"/>
    </source>
</evidence>
<feature type="non-terminal residue" evidence="1">
    <location>
        <position position="1"/>
    </location>
</feature>
<gene>
    <name evidence="1" type="ORF">BU23DRAFT_445278</name>
</gene>
<dbReference type="InterPro" id="IPR043502">
    <property type="entry name" value="DNA/RNA_pol_sf"/>
</dbReference>